<protein>
    <submittedName>
        <fullName evidence="2">Alpha/beta hydrolase</fullName>
    </submittedName>
</protein>
<evidence type="ECO:0000259" key="1">
    <source>
        <dbReference type="Pfam" id="PF20408"/>
    </source>
</evidence>
<evidence type="ECO:0000313" key="3">
    <source>
        <dbReference type="Proteomes" id="UP000440694"/>
    </source>
</evidence>
<dbReference type="Gene3D" id="3.40.50.1820">
    <property type="entry name" value="alpha/beta hydrolase"/>
    <property type="match status" value="1"/>
</dbReference>
<keyword evidence="2" id="KW-0378">Hydrolase</keyword>
<sequence length="214" mass="22791">MTQFLTNGTPGAKIHVVLAHGAGAAMTSPFLETMAGLLVERGMQVSRFEFDYMAARREGGKRRPPPRAELLVPEYKRAVAELRAQGAAKQKLFIGGKSLGGRVASLVADELFDEGAVAGLVCLGYPFHPPAKPDNLRTAHLEHLRCPALIVQGERDPFGSRSEVESYALSPVIRFVWAGDGDHDLGPRGGRGFTRKGNLALAADAVAEFTAGAG</sequence>
<dbReference type="AlphaFoldDB" id="A0A6I3KMF9"/>
<organism evidence="2 3">
    <name type="scientific">Hyphomicrobium album</name>
    <dbReference type="NCBI Taxonomy" id="2665159"/>
    <lineage>
        <taxon>Bacteria</taxon>
        <taxon>Pseudomonadati</taxon>
        <taxon>Pseudomonadota</taxon>
        <taxon>Alphaproteobacteria</taxon>
        <taxon>Hyphomicrobiales</taxon>
        <taxon>Hyphomicrobiaceae</taxon>
        <taxon>Hyphomicrobium</taxon>
    </lineage>
</organism>
<keyword evidence="3" id="KW-1185">Reference proteome</keyword>
<dbReference type="SUPFAM" id="SSF53474">
    <property type="entry name" value="alpha/beta-Hydrolases"/>
    <property type="match status" value="1"/>
</dbReference>
<dbReference type="EMBL" id="WMBQ01000002">
    <property type="protein sequence ID" value="MTD95619.1"/>
    <property type="molecule type" value="Genomic_DNA"/>
</dbReference>
<evidence type="ECO:0000313" key="2">
    <source>
        <dbReference type="EMBL" id="MTD95619.1"/>
    </source>
</evidence>
<dbReference type="RefSeq" id="WP_324615054.1">
    <property type="nucleotide sequence ID" value="NZ_WMBQ01000002.1"/>
</dbReference>
<proteinExistence type="predicted"/>
<feature type="domain" description="KANL3/Tex30 alpha/beta hydrolase-like" evidence="1">
    <location>
        <begin position="13"/>
        <end position="210"/>
    </location>
</feature>
<dbReference type="InterPro" id="IPR046879">
    <property type="entry name" value="KANL3/Tex30_Abhydrolase"/>
</dbReference>
<name>A0A6I3KMF9_9HYPH</name>
<gene>
    <name evidence="2" type="ORF">GIW81_14870</name>
</gene>
<dbReference type="InterPro" id="IPR026555">
    <property type="entry name" value="NSL3/Tex30"/>
</dbReference>
<dbReference type="GO" id="GO:0016787">
    <property type="term" value="F:hydrolase activity"/>
    <property type="evidence" value="ECO:0007669"/>
    <property type="project" value="UniProtKB-KW"/>
</dbReference>
<accession>A0A6I3KMF9</accession>
<dbReference type="InterPro" id="IPR029058">
    <property type="entry name" value="AB_hydrolase_fold"/>
</dbReference>
<dbReference type="Proteomes" id="UP000440694">
    <property type="component" value="Unassembled WGS sequence"/>
</dbReference>
<reference evidence="2 3" key="1">
    <citation type="submission" date="2019-11" db="EMBL/GenBank/DDBJ databases">
        <title>Identification of a novel strain.</title>
        <authorList>
            <person name="Xu Q."/>
            <person name="Wang G."/>
        </authorList>
    </citation>
    <scope>NUCLEOTIDE SEQUENCE [LARGE SCALE GENOMIC DNA]</scope>
    <source>
        <strain evidence="3">xq</strain>
    </source>
</reference>
<comment type="caution">
    <text evidence="2">The sequence shown here is derived from an EMBL/GenBank/DDBJ whole genome shotgun (WGS) entry which is preliminary data.</text>
</comment>
<dbReference type="PANTHER" id="PTHR13136:SF11">
    <property type="entry name" value="TESTIS-EXPRESSED PROTEIN 30"/>
    <property type="match status" value="1"/>
</dbReference>
<dbReference type="PANTHER" id="PTHR13136">
    <property type="entry name" value="TESTIS DEVELOPMENT PROTEIN PRTD"/>
    <property type="match status" value="1"/>
</dbReference>
<dbReference type="Pfam" id="PF20408">
    <property type="entry name" value="Abhydrolase_11"/>
    <property type="match status" value="1"/>
</dbReference>